<dbReference type="GO" id="GO:0030170">
    <property type="term" value="F:pyridoxal phosphate binding"/>
    <property type="evidence" value="ECO:0007669"/>
    <property type="project" value="InterPro"/>
</dbReference>
<dbReference type="InterPro" id="IPR004839">
    <property type="entry name" value="Aminotransferase_I/II_large"/>
</dbReference>
<dbReference type="FunFam" id="3.40.640.10:FF:000080">
    <property type="entry name" value="Aminotransferase, putative"/>
    <property type="match status" value="1"/>
</dbReference>
<name>A0A7U3Q1V9_EPIFF</name>
<dbReference type="AlphaFoldDB" id="A0A7U3Q1V9"/>
<proteinExistence type="predicted"/>
<dbReference type="Gene3D" id="3.90.1150.10">
    <property type="entry name" value="Aspartate Aminotransferase, domain 1"/>
    <property type="match status" value="1"/>
</dbReference>
<evidence type="ECO:0000259" key="1">
    <source>
        <dbReference type="Pfam" id="PF00155"/>
    </source>
</evidence>
<protein>
    <recommendedName>
        <fullName evidence="1">Aminotransferase class I/classII large domain-containing protein</fullName>
    </recommendedName>
</protein>
<evidence type="ECO:0000313" key="2">
    <source>
        <dbReference type="EMBL" id="QPH18070.1"/>
    </source>
</evidence>
<dbReference type="InterPro" id="IPR015424">
    <property type="entry name" value="PyrdxlP-dep_Trfase"/>
</dbReference>
<dbReference type="SUPFAM" id="SSF53383">
    <property type="entry name" value="PLP-dependent transferases"/>
    <property type="match status" value="1"/>
</dbReference>
<dbReference type="InterPro" id="IPR015421">
    <property type="entry name" value="PyrdxlP-dep_Trfase_major"/>
</dbReference>
<dbReference type="InterPro" id="IPR015422">
    <property type="entry name" value="PyrdxlP-dep_Trfase_small"/>
</dbReference>
<gene>
    <name evidence="2" type="ORF">C2857_003034</name>
</gene>
<dbReference type="OrthoDB" id="7042322at2759"/>
<reference evidence="2 3" key="1">
    <citation type="journal article" date="2018" name="PLoS Genet.">
        <title>Repeat elements organise 3D genome structure and mediate transcription in the filamentous fungus Epichloe festucae.</title>
        <authorList>
            <person name="Winter D.J."/>
            <person name="Ganley A.R.D."/>
            <person name="Young C.A."/>
            <person name="Liachko I."/>
            <person name="Schardl C.L."/>
            <person name="Dupont P.Y."/>
            <person name="Berry D."/>
            <person name="Ram A."/>
            <person name="Scott B."/>
            <person name="Cox M.P."/>
        </authorList>
    </citation>
    <scope>NUCLEOTIDE SEQUENCE [LARGE SCALE GENOMIC DNA]</scope>
    <source>
        <strain evidence="2 3">Fl1</strain>
    </source>
</reference>
<dbReference type="EMBL" id="CP031390">
    <property type="protein sequence ID" value="QPH18070.1"/>
    <property type="molecule type" value="Genomic_DNA"/>
</dbReference>
<evidence type="ECO:0000313" key="3">
    <source>
        <dbReference type="Proteomes" id="UP000594364"/>
    </source>
</evidence>
<dbReference type="PANTHER" id="PTHR42858">
    <property type="entry name" value="AMINOTRANSFERASE"/>
    <property type="match status" value="1"/>
</dbReference>
<dbReference type="CDD" id="cd00609">
    <property type="entry name" value="AAT_like"/>
    <property type="match status" value="1"/>
</dbReference>
<dbReference type="Gene3D" id="3.40.640.10">
    <property type="entry name" value="Type I PLP-dependent aspartate aminotransferase-like (Major domain)"/>
    <property type="match status" value="1"/>
</dbReference>
<dbReference type="GO" id="GO:0047536">
    <property type="term" value="F:2-aminoadipate transaminase activity"/>
    <property type="evidence" value="ECO:0007669"/>
    <property type="project" value="TreeGrafter"/>
</dbReference>
<dbReference type="Proteomes" id="UP000594364">
    <property type="component" value="Chromosome 6"/>
</dbReference>
<dbReference type="Pfam" id="PF00155">
    <property type="entry name" value="Aminotran_1_2"/>
    <property type="match status" value="1"/>
</dbReference>
<feature type="domain" description="Aminotransferase class I/classII large" evidence="1">
    <location>
        <begin position="72"/>
        <end position="346"/>
    </location>
</feature>
<organism evidence="2 3">
    <name type="scientific">Epichloe festucae (strain Fl1)</name>
    <dbReference type="NCBI Taxonomy" id="877507"/>
    <lineage>
        <taxon>Eukaryota</taxon>
        <taxon>Fungi</taxon>
        <taxon>Dikarya</taxon>
        <taxon>Ascomycota</taxon>
        <taxon>Pezizomycotina</taxon>
        <taxon>Sordariomycetes</taxon>
        <taxon>Hypocreomycetidae</taxon>
        <taxon>Hypocreales</taxon>
        <taxon>Clavicipitaceae</taxon>
        <taxon>Epichloe</taxon>
    </lineage>
</organism>
<dbReference type="PANTHER" id="PTHR42858:SF1">
    <property type="entry name" value="LD15494P"/>
    <property type="match status" value="1"/>
</dbReference>
<sequence>MVLDMPSMPMESRMQPHYDDRVVNLNDCTTAMANTVKRPINLLLGWPSASLYPSTQLLQGASTIVHSETKSVEALVYGPDKGYAPLRARIATWLSHVFSPGEDEPVSADRICISNGASANLGNILTKFTEPGYTRAIWMVEPCYFLACPIFTDAGFQGRLRGVPEDEEGLDIEFLRSALEKMEAGQHPDAPTLKTHQRYPKLYKHVVYAVPSFSNPSGKTMSLRRRQELVRLAREYDALIVTDDVYDVLRWPKSPSAKVSKLGPIPPRIVDVDRLLDGGPKDDWGNSVSNGSFSKLIAPGVRTGWAEGTQSFALALSTVGATRSGGSPSHFTASFIDEMMASGDFQTHLHDKIIPAYRSRYNAMHEAIEKYLIPSGFGVSTGLPYETTHEGGTSSRQSYAVAAGGYFAYLMIPPDLPLSATELADLALEKYNLKVAIGTNMVVEGDEGSIDRANKGYGNGIRLCWAWHTCDEIVEGIERLEELVREVKRTARCRLAPLLSTTDVYTSYFFDA</sequence>
<keyword evidence="3" id="KW-1185">Reference proteome</keyword>
<accession>A0A7U3Q1V9</accession>